<accession>A0A151GBE8</accession>
<dbReference type="AlphaFoldDB" id="A0A151GBE8"/>
<keyword evidence="8" id="KW-1185">Reference proteome</keyword>
<dbReference type="EMBL" id="LAYC01000003">
    <property type="protein sequence ID" value="KYK54432.1"/>
    <property type="molecule type" value="Genomic_DNA"/>
</dbReference>
<dbReference type="InterPro" id="IPR007248">
    <property type="entry name" value="Mpv17_PMP22"/>
</dbReference>
<comment type="similarity">
    <text evidence="2 6">Belongs to the peroxisomal membrane protein PXMP2/4 family.</text>
</comment>
<dbReference type="RefSeq" id="XP_040653784.1">
    <property type="nucleotide sequence ID" value="XM_040803680.1"/>
</dbReference>
<evidence type="ECO:0000256" key="4">
    <source>
        <dbReference type="ARBA" id="ARBA00022989"/>
    </source>
</evidence>
<reference evidence="7 8" key="1">
    <citation type="journal article" date="2016" name="Sci. Rep.">
        <title>Insights into Adaptations to a Near-Obligate Nematode Endoparasitic Lifestyle from the Finished Genome of Drechmeria coniospora.</title>
        <authorList>
            <person name="Zhang L."/>
            <person name="Zhou Z."/>
            <person name="Guo Q."/>
            <person name="Fokkens L."/>
            <person name="Miskei M."/>
            <person name="Pocsi I."/>
            <person name="Zhang W."/>
            <person name="Chen M."/>
            <person name="Wang L."/>
            <person name="Sun Y."/>
            <person name="Donzelli B.G."/>
            <person name="Gibson D.M."/>
            <person name="Nelson D.R."/>
            <person name="Luo J.G."/>
            <person name="Rep M."/>
            <person name="Liu H."/>
            <person name="Yang S."/>
            <person name="Wang J."/>
            <person name="Krasnoff S.B."/>
            <person name="Xu Y."/>
            <person name="Molnar I."/>
            <person name="Lin M."/>
        </authorList>
    </citation>
    <scope>NUCLEOTIDE SEQUENCE [LARGE SCALE GENOMIC DNA]</scope>
    <source>
        <strain evidence="7 8">ARSEF 6962</strain>
    </source>
</reference>
<keyword evidence="4 6" id="KW-1133">Transmembrane helix</keyword>
<evidence type="ECO:0000256" key="5">
    <source>
        <dbReference type="ARBA" id="ARBA00023136"/>
    </source>
</evidence>
<evidence type="ECO:0000256" key="3">
    <source>
        <dbReference type="ARBA" id="ARBA00022692"/>
    </source>
</evidence>
<dbReference type="PANTHER" id="PTHR11266">
    <property type="entry name" value="PEROXISOMAL MEMBRANE PROTEIN 2, PXMP2 MPV17"/>
    <property type="match status" value="1"/>
</dbReference>
<evidence type="ECO:0000313" key="7">
    <source>
        <dbReference type="EMBL" id="KYK54432.1"/>
    </source>
</evidence>
<dbReference type="GO" id="GO:0005739">
    <property type="term" value="C:mitochondrion"/>
    <property type="evidence" value="ECO:0007669"/>
    <property type="project" value="TreeGrafter"/>
</dbReference>
<dbReference type="InParanoid" id="A0A151GBE8"/>
<evidence type="ECO:0008006" key="9">
    <source>
        <dbReference type="Google" id="ProtNLM"/>
    </source>
</evidence>
<dbReference type="STRING" id="98403.A0A151GBE8"/>
<feature type="transmembrane region" description="Helical" evidence="6">
    <location>
        <begin position="173"/>
        <end position="190"/>
    </location>
</feature>
<dbReference type="FunCoup" id="A0A151GBE8">
    <property type="interactions" value="8"/>
</dbReference>
<comment type="caution">
    <text evidence="7">The sequence shown here is derived from an EMBL/GenBank/DDBJ whole genome shotgun (WGS) entry which is preliminary data.</text>
</comment>
<comment type="subcellular location">
    <subcellularLocation>
        <location evidence="1">Membrane</location>
        <topology evidence="1">Multi-pass membrane protein</topology>
    </subcellularLocation>
</comment>
<dbReference type="Proteomes" id="UP000076580">
    <property type="component" value="Chromosome 03"/>
</dbReference>
<feature type="transmembrane region" description="Helical" evidence="6">
    <location>
        <begin position="230"/>
        <end position="250"/>
    </location>
</feature>
<keyword evidence="5 6" id="KW-0472">Membrane</keyword>
<dbReference type="GeneID" id="63719033"/>
<proteinExistence type="inferred from homology"/>
<sequence>MSLEQTAQRIGRAANSRYLFGRIVGPPTSGSPAAAVGRSLERGERDYYEERPLMTMMVTNAVLGGIADTVAQIITAIRHRATKKLADTDRHDNFVMEINELGRKNSLYERDSTSDAQSLAPPLDFERLIRFMTYGFCIAPLQFKWFRFLEHTFPMTKASASGPAMKRVALDQFIYAPFGVALFFIAMTIAEGGGRRAVHSKLREMYVPTLKANYVVWPAVQVVNFRLMPVMFQLPFVSTVGIAWTAYLSLTNASD</sequence>
<protein>
    <recommendedName>
        <fullName evidence="9">Mpv17/PMP22 family protein</fullName>
    </recommendedName>
</protein>
<dbReference type="GO" id="GO:0016020">
    <property type="term" value="C:membrane"/>
    <property type="evidence" value="ECO:0007669"/>
    <property type="project" value="UniProtKB-SubCell"/>
</dbReference>
<gene>
    <name evidence="7" type="ORF">DCS_06390</name>
</gene>
<evidence type="ECO:0000256" key="6">
    <source>
        <dbReference type="RuleBase" id="RU363053"/>
    </source>
</evidence>
<evidence type="ECO:0000256" key="1">
    <source>
        <dbReference type="ARBA" id="ARBA00004141"/>
    </source>
</evidence>
<dbReference type="Pfam" id="PF04117">
    <property type="entry name" value="Mpv17_PMP22"/>
    <property type="match status" value="1"/>
</dbReference>
<evidence type="ECO:0000313" key="8">
    <source>
        <dbReference type="Proteomes" id="UP000076580"/>
    </source>
</evidence>
<organism evidence="7 8">
    <name type="scientific">Drechmeria coniospora</name>
    <name type="common">Nematophagous fungus</name>
    <name type="synonym">Meria coniospora</name>
    <dbReference type="NCBI Taxonomy" id="98403"/>
    <lineage>
        <taxon>Eukaryota</taxon>
        <taxon>Fungi</taxon>
        <taxon>Dikarya</taxon>
        <taxon>Ascomycota</taxon>
        <taxon>Pezizomycotina</taxon>
        <taxon>Sordariomycetes</taxon>
        <taxon>Hypocreomycetidae</taxon>
        <taxon>Hypocreales</taxon>
        <taxon>Ophiocordycipitaceae</taxon>
        <taxon>Drechmeria</taxon>
    </lineage>
</organism>
<evidence type="ECO:0000256" key="2">
    <source>
        <dbReference type="ARBA" id="ARBA00006824"/>
    </source>
</evidence>
<keyword evidence="3 6" id="KW-0812">Transmembrane</keyword>
<dbReference type="PANTHER" id="PTHR11266:SF50">
    <property type="entry name" value="VACUOLAR MEMBRANE PROTEIN YOR292C"/>
    <property type="match status" value="1"/>
</dbReference>
<name>A0A151GBE8_DRECN</name>